<accession>A0A8T9SZB7</accession>
<evidence type="ECO:0000313" key="3">
    <source>
        <dbReference type="Proteomes" id="UP000829925"/>
    </source>
</evidence>
<evidence type="ECO:0000313" key="2">
    <source>
        <dbReference type="EMBL" id="UOR06987.1"/>
    </source>
</evidence>
<keyword evidence="1" id="KW-0812">Transmembrane</keyword>
<proteinExistence type="predicted"/>
<protein>
    <submittedName>
        <fullName evidence="2">LptF/LptG family permease</fullName>
    </submittedName>
</protein>
<dbReference type="KEGG" id="haei:MUN82_07765"/>
<keyword evidence="1" id="KW-0472">Membrane</keyword>
<name>A0A8T9SZB7_9BACT</name>
<dbReference type="EMBL" id="CP095053">
    <property type="protein sequence ID" value="UOR06987.1"/>
    <property type="molecule type" value="Genomic_DNA"/>
</dbReference>
<dbReference type="RefSeq" id="WP_245096403.1">
    <property type="nucleotide sequence ID" value="NZ_CP095053.1"/>
</dbReference>
<organism evidence="2 3">
    <name type="scientific">Hymenobacter aerilatus</name>
    <dbReference type="NCBI Taxonomy" id="2932251"/>
    <lineage>
        <taxon>Bacteria</taxon>
        <taxon>Pseudomonadati</taxon>
        <taxon>Bacteroidota</taxon>
        <taxon>Cytophagia</taxon>
        <taxon>Cytophagales</taxon>
        <taxon>Hymenobacteraceae</taxon>
        <taxon>Hymenobacter</taxon>
    </lineage>
</organism>
<keyword evidence="3" id="KW-1185">Reference proteome</keyword>
<reference evidence="2 3" key="1">
    <citation type="submission" date="2022-04" db="EMBL/GenBank/DDBJ databases">
        <title>Hymenobacter sp. isolated from the air.</title>
        <authorList>
            <person name="Won M."/>
            <person name="Lee C.-M."/>
            <person name="Woen H.-Y."/>
            <person name="Kwon S.-W."/>
        </authorList>
    </citation>
    <scope>NUCLEOTIDE SEQUENCE [LARGE SCALE GENOMIC DNA]</scope>
    <source>
        <strain evidence="3">5413 J-13</strain>
    </source>
</reference>
<keyword evidence="1" id="KW-1133">Transmembrane helix</keyword>
<dbReference type="AlphaFoldDB" id="A0A8T9SZB7"/>
<feature type="transmembrane region" description="Helical" evidence="1">
    <location>
        <begin position="39"/>
        <end position="56"/>
    </location>
</feature>
<dbReference type="Proteomes" id="UP000829925">
    <property type="component" value="Chromosome"/>
</dbReference>
<evidence type="ECO:0000256" key="1">
    <source>
        <dbReference type="SAM" id="Phobius"/>
    </source>
</evidence>
<feature type="transmembrane region" description="Helical" evidence="1">
    <location>
        <begin position="12"/>
        <end position="33"/>
    </location>
</feature>
<sequence length="84" mass="9449">MKKLDKLILKAFAGPFFLTFAVVEFIFLTQYMLKYLDDIIGKDLGAGVIAQLLFFFQRADGTDFATLGCTAFFFDDVRHAGRAP</sequence>
<gene>
    <name evidence="2" type="ORF">MUN82_07765</name>
</gene>